<reference evidence="6" key="2">
    <citation type="submission" date="2025-08" db="UniProtKB">
        <authorList>
            <consortium name="Ensembl"/>
        </authorList>
    </citation>
    <scope>IDENTIFICATION</scope>
</reference>
<dbReference type="InterPro" id="IPR001229">
    <property type="entry name" value="Jacalin-like_lectin_dom"/>
</dbReference>
<dbReference type="InterPro" id="IPR052321">
    <property type="entry name" value="PolyBind_ProtTraffic"/>
</dbReference>
<dbReference type="PROSITE" id="PS51752">
    <property type="entry name" value="JACALIN_LECTIN"/>
    <property type="match status" value="1"/>
</dbReference>
<evidence type="ECO:0000259" key="5">
    <source>
        <dbReference type="PROSITE" id="PS51752"/>
    </source>
</evidence>
<dbReference type="InterPro" id="IPR036404">
    <property type="entry name" value="Jacalin-like_lectin_dom_sf"/>
</dbReference>
<feature type="region of interest" description="Disordered" evidence="3">
    <location>
        <begin position="33"/>
        <end position="53"/>
    </location>
</feature>
<organism evidence="6 7">
    <name type="scientific">Anolis carolinensis</name>
    <name type="common">Green anole</name>
    <name type="synonym">American chameleon</name>
    <dbReference type="NCBI Taxonomy" id="28377"/>
    <lineage>
        <taxon>Eukaryota</taxon>
        <taxon>Metazoa</taxon>
        <taxon>Chordata</taxon>
        <taxon>Craniata</taxon>
        <taxon>Vertebrata</taxon>
        <taxon>Euteleostomi</taxon>
        <taxon>Lepidosauria</taxon>
        <taxon>Squamata</taxon>
        <taxon>Bifurcata</taxon>
        <taxon>Unidentata</taxon>
        <taxon>Episquamata</taxon>
        <taxon>Toxicofera</taxon>
        <taxon>Iguania</taxon>
        <taxon>Dactyloidae</taxon>
        <taxon>Anolis</taxon>
    </lineage>
</organism>
<protein>
    <recommendedName>
        <fullName evidence="5">Jacalin-type lectin domain-containing protein</fullName>
    </recommendedName>
</protein>
<keyword evidence="1 4" id="KW-0732">Signal</keyword>
<dbReference type="Ensembl" id="ENSACAT00000057720.1">
    <property type="protein sequence ID" value="ENSACAP00000026670.1"/>
    <property type="gene ID" value="ENSACAG00000036515.1"/>
</dbReference>
<reference evidence="6" key="3">
    <citation type="submission" date="2025-09" db="UniProtKB">
        <authorList>
            <consortium name="Ensembl"/>
        </authorList>
    </citation>
    <scope>IDENTIFICATION</scope>
</reference>
<dbReference type="AlphaFoldDB" id="A0A803SUN0"/>
<keyword evidence="2" id="KW-0430">Lectin</keyword>
<evidence type="ECO:0000256" key="4">
    <source>
        <dbReference type="SAM" id="SignalP"/>
    </source>
</evidence>
<evidence type="ECO:0000256" key="3">
    <source>
        <dbReference type="SAM" id="MobiDB-lite"/>
    </source>
</evidence>
<dbReference type="Gene3D" id="2.100.10.30">
    <property type="entry name" value="Jacalin-like lectin domain"/>
    <property type="match status" value="1"/>
</dbReference>
<dbReference type="GeneTree" id="ENSGT00940000159195"/>
<dbReference type="SMART" id="SM00915">
    <property type="entry name" value="Jacalin"/>
    <property type="match status" value="1"/>
</dbReference>
<accession>A0A803SUN0</accession>
<dbReference type="PANTHER" id="PTHR33589">
    <property type="entry name" value="OS11G0524900 PROTEIN"/>
    <property type="match status" value="1"/>
</dbReference>
<dbReference type="GO" id="GO:0030246">
    <property type="term" value="F:carbohydrate binding"/>
    <property type="evidence" value="ECO:0007669"/>
    <property type="project" value="UniProtKB-KW"/>
</dbReference>
<dbReference type="Pfam" id="PF01419">
    <property type="entry name" value="Jacalin"/>
    <property type="match status" value="1"/>
</dbReference>
<feature type="signal peptide" evidence="4">
    <location>
        <begin position="1"/>
        <end position="22"/>
    </location>
</feature>
<evidence type="ECO:0000313" key="7">
    <source>
        <dbReference type="Proteomes" id="UP000001646"/>
    </source>
</evidence>
<evidence type="ECO:0000256" key="2">
    <source>
        <dbReference type="ARBA" id="ARBA00022734"/>
    </source>
</evidence>
<dbReference type="SUPFAM" id="SSF51101">
    <property type="entry name" value="Mannose-binding lectins"/>
    <property type="match status" value="1"/>
</dbReference>
<dbReference type="PANTHER" id="PTHR33589:SF4">
    <property type="entry name" value="ZYMOGEN GRANULE MEMBRANE PROTEIN 16"/>
    <property type="match status" value="1"/>
</dbReference>
<evidence type="ECO:0000256" key="1">
    <source>
        <dbReference type="ARBA" id="ARBA00022729"/>
    </source>
</evidence>
<reference evidence="6" key="1">
    <citation type="submission" date="2009-12" db="EMBL/GenBank/DDBJ databases">
        <title>The Genome Sequence of Anolis carolinensis (Green Anole Lizard).</title>
        <authorList>
            <consortium name="The Genome Sequencing Platform"/>
            <person name="Di Palma F."/>
            <person name="Alfoldi J."/>
            <person name="Heiman D."/>
            <person name="Young S."/>
            <person name="Grabherr M."/>
            <person name="Johnson J."/>
            <person name="Lander E.S."/>
            <person name="Lindblad-Toh K."/>
        </authorList>
    </citation>
    <scope>NUCLEOTIDE SEQUENCE [LARGE SCALE GENOMIC DNA]</scope>
    <source>
        <strain evidence="6">JBL SC #1</strain>
    </source>
</reference>
<feature type="chain" id="PRO_5032827537" description="Jacalin-type lectin domain-containing protein" evidence="4">
    <location>
        <begin position="23"/>
        <end position="182"/>
    </location>
</feature>
<feature type="domain" description="Jacalin-type lectin" evidence="5">
    <location>
        <begin position="40"/>
        <end position="175"/>
    </location>
</feature>
<sequence>MATTAQATMVFCFIFLTFLCCGININAGKFEPQVSSLSHPSSSREYGGREGDEFTHARIQKKGPITAIRIRAVWHFIVGLQICYGQRWSQYVGGPFGKLQEVPLFPGESITQIRGSYSSYLHKLELITDQGRQFSFGQDRGILFNAIPPKKDTVLRYVSGRSDYFIKAIRFHWDVKPGQREE</sequence>
<keyword evidence="7" id="KW-1185">Reference proteome</keyword>
<dbReference type="Proteomes" id="UP000001646">
    <property type="component" value="Unplaced"/>
</dbReference>
<proteinExistence type="predicted"/>
<evidence type="ECO:0000313" key="6">
    <source>
        <dbReference type="Ensembl" id="ENSACAP00000026670.1"/>
    </source>
</evidence>
<name>A0A803SUN0_ANOCA</name>